<name>A0ABU5HIM9_9BACT</name>
<protein>
    <submittedName>
        <fullName evidence="3">IS5 family transposase</fullName>
    </submittedName>
</protein>
<evidence type="ECO:0000313" key="3">
    <source>
        <dbReference type="EMBL" id="MDY7233318.1"/>
    </source>
</evidence>
<dbReference type="EMBL" id="JAXIVS010000032">
    <property type="protein sequence ID" value="MDY7233318.1"/>
    <property type="molecule type" value="Genomic_DNA"/>
</dbReference>
<dbReference type="NCBIfam" id="NF033580">
    <property type="entry name" value="transpos_IS5_3"/>
    <property type="match status" value="1"/>
</dbReference>
<dbReference type="InterPro" id="IPR002559">
    <property type="entry name" value="Transposase_11"/>
</dbReference>
<organism evidence="3 4">
    <name type="scientific">Hyalangium rubrum</name>
    <dbReference type="NCBI Taxonomy" id="3103134"/>
    <lineage>
        <taxon>Bacteria</taxon>
        <taxon>Pseudomonadati</taxon>
        <taxon>Myxococcota</taxon>
        <taxon>Myxococcia</taxon>
        <taxon>Myxococcales</taxon>
        <taxon>Cystobacterineae</taxon>
        <taxon>Archangiaceae</taxon>
        <taxon>Hyalangium</taxon>
    </lineage>
</organism>
<accession>A0ABU5HIM9</accession>
<gene>
    <name evidence="3" type="ORF">SYV04_43425</name>
</gene>
<evidence type="ECO:0000259" key="2">
    <source>
        <dbReference type="Pfam" id="PF13340"/>
    </source>
</evidence>
<dbReference type="Pfam" id="PF01609">
    <property type="entry name" value="DDE_Tnp_1"/>
    <property type="match status" value="1"/>
</dbReference>
<feature type="domain" description="Insertion element IS402-like" evidence="2">
    <location>
        <begin position="2"/>
        <end position="38"/>
    </location>
</feature>
<dbReference type="PROSITE" id="PS50096">
    <property type="entry name" value="IQ"/>
    <property type="match status" value="1"/>
</dbReference>
<sequence>MSRTGVQWRYLPHDFPDWQSVYSYFRQWKKDGTLKLLHDVLRGKVRKQAGRAVQPTAGVLDSQSVKSDVQAQTRGYDANKKMKGRKRHLLVDMLGLVLVAWVTTADVQDRDASAAVLPLAAEQFPTLVKAWADAAYEGPRVERIAQQTGVQVEIVKRSDTTPGFVVQPKRWVVERTFGWLSRERRLARDYERKEESCEAFIYLGMIRLMLGRLA</sequence>
<evidence type="ECO:0000313" key="4">
    <source>
        <dbReference type="Proteomes" id="UP001291309"/>
    </source>
</evidence>
<proteinExistence type="predicted"/>
<dbReference type="PANTHER" id="PTHR30007">
    <property type="entry name" value="PHP DOMAIN PROTEIN"/>
    <property type="match status" value="1"/>
</dbReference>
<dbReference type="Pfam" id="PF13340">
    <property type="entry name" value="DUF4096"/>
    <property type="match status" value="1"/>
</dbReference>
<feature type="domain" description="Transposase IS4-like" evidence="1">
    <location>
        <begin position="56"/>
        <end position="206"/>
    </location>
</feature>
<evidence type="ECO:0000259" key="1">
    <source>
        <dbReference type="Pfam" id="PF01609"/>
    </source>
</evidence>
<dbReference type="Proteomes" id="UP001291309">
    <property type="component" value="Unassembled WGS sequence"/>
</dbReference>
<reference evidence="3 4" key="1">
    <citation type="submission" date="2023-12" db="EMBL/GenBank/DDBJ databases">
        <title>the genome sequence of Hyalangium sp. s54d21.</title>
        <authorList>
            <person name="Zhang X."/>
        </authorList>
    </citation>
    <scope>NUCLEOTIDE SEQUENCE [LARGE SCALE GENOMIC DNA]</scope>
    <source>
        <strain evidence="4">s54d21</strain>
    </source>
</reference>
<dbReference type="InterPro" id="IPR025161">
    <property type="entry name" value="IS402-like_dom"/>
</dbReference>
<dbReference type="PANTHER" id="PTHR30007:SF0">
    <property type="entry name" value="TRANSPOSASE"/>
    <property type="match status" value="1"/>
</dbReference>
<dbReference type="RefSeq" id="WP_321552028.1">
    <property type="nucleotide sequence ID" value="NZ_JAXIVS010000032.1"/>
</dbReference>
<keyword evidence="4" id="KW-1185">Reference proteome</keyword>
<comment type="caution">
    <text evidence="3">The sequence shown here is derived from an EMBL/GenBank/DDBJ whole genome shotgun (WGS) entry which is preliminary data.</text>
</comment>